<dbReference type="OrthoDB" id="118898at2759"/>
<name>A0A225UZS3_9STRA</name>
<dbReference type="EMBL" id="NBNE01009193">
    <property type="protein sequence ID" value="OWY98660.1"/>
    <property type="molecule type" value="Genomic_DNA"/>
</dbReference>
<dbReference type="AlphaFoldDB" id="A0A225UZS3"/>
<reference evidence="2" key="1">
    <citation type="submission" date="2017-03" db="EMBL/GenBank/DDBJ databases">
        <title>Phytopthora megakarya and P. palmivora, two closely related causual agents of cacao black pod achieved similar genome size and gene model numbers by different mechanisms.</title>
        <authorList>
            <person name="Ali S."/>
            <person name="Shao J."/>
            <person name="Larry D.J."/>
            <person name="Kronmiller B."/>
            <person name="Shen D."/>
            <person name="Strem M.D."/>
            <person name="Melnick R.L."/>
            <person name="Guiltinan M.J."/>
            <person name="Tyler B.M."/>
            <person name="Meinhardt L.W."/>
            <person name="Bailey B.A."/>
        </authorList>
    </citation>
    <scope>NUCLEOTIDE SEQUENCE [LARGE SCALE GENOMIC DNA]</scope>
    <source>
        <strain evidence="2">zdho120</strain>
    </source>
</reference>
<evidence type="ECO:0000313" key="2">
    <source>
        <dbReference type="Proteomes" id="UP000198211"/>
    </source>
</evidence>
<sequence length="385" mass="44112">MFGIKLIPGKISKYVKDQKLTKQLNKHDNDIDTMFSKLELSTAGEKLFESGKFVTWAKYVDNYNKKSNKRVFMLPTLRRQYDDEALIKMLEAATQAQNTQRIGTILQTEQMKIWKSSGLSLEDLFKRYKLDRDANPFSNPAINILGRYSDEFNTGKKTTLLKTLQKHYSDSELSQMLEAATLVKSTKDLATNLQTKQMTAWKRAGLSTDKLFKIYKLDEGVASMLSNPMLKHWLKYVNDFNPGKKTTLISTLRTHYTDSPLSQMLIAARKVPSTQKNARILEDKLLQSWFVEKKSLDDVFKFLKLEKGADDLFDSMQLKTWLRYEDMVKFDTKTNPNGNQKTLTEILMGHYSNQALESLFNSAKTTYGENLAAAVKAELPAKSLV</sequence>
<protein>
    <submittedName>
        <fullName evidence="1">Avirulence (Avh) protein</fullName>
    </submittedName>
</protein>
<keyword evidence="2" id="KW-1185">Reference proteome</keyword>
<gene>
    <name evidence="1" type="ORF">PHMEG_00030522</name>
</gene>
<proteinExistence type="predicted"/>
<accession>A0A225UZS3</accession>
<evidence type="ECO:0000313" key="1">
    <source>
        <dbReference type="EMBL" id="OWY98660.1"/>
    </source>
</evidence>
<organism evidence="1 2">
    <name type="scientific">Phytophthora megakarya</name>
    <dbReference type="NCBI Taxonomy" id="4795"/>
    <lineage>
        <taxon>Eukaryota</taxon>
        <taxon>Sar</taxon>
        <taxon>Stramenopiles</taxon>
        <taxon>Oomycota</taxon>
        <taxon>Peronosporomycetes</taxon>
        <taxon>Peronosporales</taxon>
        <taxon>Peronosporaceae</taxon>
        <taxon>Phytophthora</taxon>
    </lineage>
</organism>
<comment type="caution">
    <text evidence="1">The sequence shown here is derived from an EMBL/GenBank/DDBJ whole genome shotgun (WGS) entry which is preliminary data.</text>
</comment>
<dbReference type="Proteomes" id="UP000198211">
    <property type="component" value="Unassembled WGS sequence"/>
</dbReference>